<dbReference type="PROSITE" id="PS00742">
    <property type="entry name" value="PEP_ENZYMES_2"/>
    <property type="match status" value="1"/>
</dbReference>
<evidence type="ECO:0000256" key="15">
    <source>
        <dbReference type="ARBA" id="ARBA00022842"/>
    </source>
</evidence>
<feature type="domain" description="PEP-utilising enzyme mobile" evidence="22">
    <location>
        <begin position="164"/>
        <end position="235"/>
    </location>
</feature>
<comment type="catalytic activity">
    <reaction evidence="1 17">
        <text>L-histidyl-[protein] + phosphoenolpyruvate = N(pros)-phospho-L-histidyl-[protein] + pyruvate</text>
        <dbReference type="Rhea" id="RHEA:23880"/>
        <dbReference type="Rhea" id="RHEA-COMP:9745"/>
        <dbReference type="Rhea" id="RHEA-COMP:9746"/>
        <dbReference type="ChEBI" id="CHEBI:15361"/>
        <dbReference type="ChEBI" id="CHEBI:29979"/>
        <dbReference type="ChEBI" id="CHEBI:58702"/>
        <dbReference type="ChEBI" id="CHEBI:64837"/>
        <dbReference type="EC" id="2.7.3.9"/>
    </reaction>
</comment>
<dbReference type="AlphaFoldDB" id="A0A5D0M9I4"/>
<comment type="subcellular location">
    <subcellularLocation>
        <location evidence="4 17">Cytoplasm</location>
    </subcellularLocation>
</comment>
<dbReference type="GO" id="GO:0009401">
    <property type="term" value="P:phosphoenolpyruvate-dependent sugar phosphotransferase system"/>
    <property type="evidence" value="ECO:0007669"/>
    <property type="project" value="UniProtKB-KW"/>
</dbReference>
<accession>A0A5D0M9I4</accession>
<keyword evidence="26" id="KW-1185">Reference proteome</keyword>
<gene>
    <name evidence="25" type="primary">ptsP</name>
    <name evidence="25" type="ORF">FXF47_09335</name>
</gene>
<evidence type="ECO:0000256" key="17">
    <source>
        <dbReference type="PIRNR" id="PIRNR000732"/>
    </source>
</evidence>
<dbReference type="PANTHER" id="PTHR46244">
    <property type="entry name" value="PHOSPHOENOLPYRUVATE-PROTEIN PHOSPHOTRANSFERASE"/>
    <property type="match status" value="1"/>
</dbReference>
<evidence type="ECO:0000313" key="25">
    <source>
        <dbReference type="EMBL" id="TYB30424.1"/>
    </source>
</evidence>
<dbReference type="InterPro" id="IPR008731">
    <property type="entry name" value="PTS_EIN"/>
</dbReference>
<dbReference type="InterPro" id="IPR040442">
    <property type="entry name" value="Pyrv_kinase-like_dom_sf"/>
</dbReference>
<evidence type="ECO:0000256" key="3">
    <source>
        <dbReference type="ARBA" id="ARBA00002728"/>
    </source>
</evidence>
<dbReference type="GO" id="GO:0046872">
    <property type="term" value="F:metal ion binding"/>
    <property type="evidence" value="ECO:0007669"/>
    <property type="project" value="UniProtKB-KW"/>
</dbReference>
<keyword evidence="11 17" id="KW-0808">Transferase</keyword>
<feature type="active site" description="Proton donor" evidence="18">
    <location>
        <position position="511"/>
    </location>
</feature>
<dbReference type="InterPro" id="IPR008279">
    <property type="entry name" value="PEP-util_enz_mobile_dom"/>
</dbReference>
<feature type="binding site" evidence="19">
    <location>
        <begin position="463"/>
        <end position="464"/>
    </location>
    <ligand>
        <name>phosphoenolpyruvate</name>
        <dbReference type="ChEBI" id="CHEBI:58702"/>
    </ligand>
</feature>
<feature type="coiled-coil region" evidence="21">
    <location>
        <begin position="42"/>
        <end position="73"/>
    </location>
</feature>
<evidence type="ECO:0000259" key="22">
    <source>
        <dbReference type="Pfam" id="PF00391"/>
    </source>
</evidence>
<dbReference type="Gene3D" id="3.50.30.10">
    <property type="entry name" value="Phosphohistidine domain"/>
    <property type="match status" value="1"/>
</dbReference>
<protein>
    <recommendedName>
        <fullName evidence="7 17">Phosphoenolpyruvate-protein phosphotransferase</fullName>
        <ecNumber evidence="6 17">2.7.3.9</ecNumber>
    </recommendedName>
    <alternativeName>
        <fullName evidence="16 17">Phosphotransferase system, enzyme I</fullName>
    </alternativeName>
</protein>
<dbReference type="PANTHER" id="PTHR46244:SF3">
    <property type="entry name" value="PHOSPHOENOLPYRUVATE-PROTEIN PHOSPHOTRANSFERASE"/>
    <property type="match status" value="1"/>
</dbReference>
<evidence type="ECO:0000256" key="10">
    <source>
        <dbReference type="ARBA" id="ARBA00022597"/>
    </source>
</evidence>
<evidence type="ECO:0000256" key="13">
    <source>
        <dbReference type="ARBA" id="ARBA00022723"/>
    </source>
</evidence>
<evidence type="ECO:0000259" key="24">
    <source>
        <dbReference type="Pfam" id="PF05524"/>
    </source>
</evidence>
<dbReference type="GO" id="GO:0008965">
    <property type="term" value="F:phosphoenolpyruvate-protein phosphotransferase activity"/>
    <property type="evidence" value="ECO:0007669"/>
    <property type="project" value="UniProtKB-EC"/>
</dbReference>
<evidence type="ECO:0000256" key="4">
    <source>
        <dbReference type="ARBA" id="ARBA00004496"/>
    </source>
</evidence>
<evidence type="ECO:0000256" key="7">
    <source>
        <dbReference type="ARBA" id="ARBA00016544"/>
    </source>
</evidence>
<proteinExistence type="inferred from homology"/>
<comment type="function">
    <text evidence="3 17">General (non sugar-specific) component of the phosphoenolpyruvate-dependent sugar phosphotransferase system (sugar PTS). This major carbohydrate active-transport system catalyzes the phosphorylation of incoming sugar substrates concomitantly with their translocation across the cell membrane. Enzyme I transfers the phosphoryl group from phosphoenolpyruvate (PEP) to the phosphoryl carrier protein (HPr).</text>
</comment>
<evidence type="ECO:0000256" key="2">
    <source>
        <dbReference type="ARBA" id="ARBA00001946"/>
    </source>
</evidence>
<feature type="domain" description="Phosphotransferase system enzyme I N-terminal" evidence="24">
    <location>
        <begin position="13"/>
        <end position="135"/>
    </location>
</feature>
<evidence type="ECO:0000256" key="16">
    <source>
        <dbReference type="ARBA" id="ARBA00033235"/>
    </source>
</evidence>
<dbReference type="SUPFAM" id="SSF51621">
    <property type="entry name" value="Phosphoenolpyruvate/pyruvate domain"/>
    <property type="match status" value="1"/>
</dbReference>
<dbReference type="Proteomes" id="UP000324143">
    <property type="component" value="Unassembled WGS sequence"/>
</dbReference>
<dbReference type="InterPro" id="IPR036618">
    <property type="entry name" value="PtsI_HPr-bd_sf"/>
</dbReference>
<dbReference type="InterPro" id="IPR006318">
    <property type="entry name" value="PTS_EI-like"/>
</dbReference>
<evidence type="ECO:0000256" key="9">
    <source>
        <dbReference type="ARBA" id="ARBA00022490"/>
    </source>
</evidence>
<dbReference type="InterPro" id="IPR023151">
    <property type="entry name" value="PEP_util_CS"/>
</dbReference>
<feature type="binding site" evidence="19">
    <location>
        <position position="474"/>
    </location>
    <ligand>
        <name>phosphoenolpyruvate</name>
        <dbReference type="ChEBI" id="CHEBI:58702"/>
    </ligand>
</feature>
<dbReference type="EMBL" id="VSIX01000138">
    <property type="protein sequence ID" value="TYB30424.1"/>
    <property type="molecule type" value="Genomic_DNA"/>
</dbReference>
<keyword evidence="10 17" id="KW-0762">Sugar transport</keyword>
<dbReference type="PRINTS" id="PR01736">
    <property type="entry name" value="PHPHTRNFRASE"/>
</dbReference>
<evidence type="ECO:0000256" key="19">
    <source>
        <dbReference type="PIRSR" id="PIRSR000732-2"/>
    </source>
</evidence>
<keyword evidence="9 17" id="KW-0963">Cytoplasm</keyword>
<dbReference type="EC" id="2.7.3.9" evidence="6 17"/>
<evidence type="ECO:0000256" key="8">
    <source>
        <dbReference type="ARBA" id="ARBA00022448"/>
    </source>
</evidence>
<dbReference type="InterPro" id="IPR050499">
    <property type="entry name" value="PEP-utilizing_PTS_enzyme"/>
</dbReference>
<feature type="active site" description="Tele-phosphohistidine intermediate" evidence="18">
    <location>
        <position position="199"/>
    </location>
</feature>
<evidence type="ECO:0000256" key="21">
    <source>
        <dbReference type="SAM" id="Coils"/>
    </source>
</evidence>
<feature type="binding site" evidence="19">
    <location>
        <position position="341"/>
    </location>
    <ligand>
        <name>phosphoenolpyruvate</name>
        <dbReference type="ChEBI" id="CHEBI:58702"/>
    </ligand>
</feature>
<comment type="cofactor">
    <cofactor evidence="2 17 20">
        <name>Mg(2+)</name>
        <dbReference type="ChEBI" id="CHEBI:18420"/>
    </cofactor>
</comment>
<dbReference type="InterPro" id="IPR015813">
    <property type="entry name" value="Pyrv/PenolPyrv_kinase-like_dom"/>
</dbReference>
<dbReference type="InterPro" id="IPR036637">
    <property type="entry name" value="Phosphohistidine_dom_sf"/>
</dbReference>
<dbReference type="Gene3D" id="1.10.274.10">
    <property type="entry name" value="PtsI, HPr-binding domain"/>
    <property type="match status" value="1"/>
</dbReference>
<feature type="binding site" evidence="20">
    <location>
        <position position="464"/>
    </location>
    <ligand>
        <name>Mg(2+)</name>
        <dbReference type="ChEBI" id="CHEBI:18420"/>
    </ligand>
</feature>
<sequence>MRGKGVILKIYDGVSASSGIAIGHALPIHGFGLNVPRIKVDDDELENEILLFKKAVEETKEELENVKTKIKNDIGVEESAIFDAHIMLLDDPNLIEKTIERARNENVSIDYSFSETISNLVEKFRDLSDDYLKDRANDIQDVGKRVLRNYLGVSISPELSKTSKDIIVLAHNLLPSDMAEISEKEIKGIITEVGGETSHVAIMARSMEVPAVVGVSDILSNVSPNDLVIIDANNGKIFIEPDKETIKEYQEKRRKYVEYVKSLERIRNEEAVTRDGKKIKLDINMELANEADMVNSHKADGIGLFRTEYLFMREILPSEDEQFEIYKYIAQMIYPKEVVIRTADLGGDKFVSHFKIPEEMNPFLGFRGIRLSLEFEEFFKTQLKAILRASTLKNIKIMFPMISGIDEFLEAKDIVEEAKNELRDSGVEFDENIDIGIMVEIPSAALVSDVLAKHADFFSIGTNDLIQYTLAVDRGNKQLSYLYDPLHPSILRLLKMIINNAHNEGIEVSMCGNMAGNPNFTILLIGLNLSILSVAPSNILEIKKIIRELSYEECKKIVDESMKYNDVKSIKDYYDSVNSEKLKNVLFDYFEKE</sequence>
<keyword evidence="14 17" id="KW-0418">Kinase</keyword>
<feature type="binding site" evidence="20">
    <location>
        <position position="440"/>
    </location>
    <ligand>
        <name>Mg(2+)</name>
        <dbReference type="ChEBI" id="CHEBI:18420"/>
    </ligand>
</feature>
<dbReference type="GO" id="GO:0005737">
    <property type="term" value="C:cytoplasm"/>
    <property type="evidence" value="ECO:0007669"/>
    <property type="project" value="UniProtKB-SubCell"/>
</dbReference>
<evidence type="ECO:0000256" key="18">
    <source>
        <dbReference type="PIRSR" id="PIRSR000732-1"/>
    </source>
</evidence>
<dbReference type="GO" id="GO:0016301">
    <property type="term" value="F:kinase activity"/>
    <property type="evidence" value="ECO:0007669"/>
    <property type="project" value="UniProtKB-KW"/>
</dbReference>
<dbReference type="SUPFAM" id="SSF47831">
    <property type="entry name" value="Enzyme I of the PEP:sugar phosphotransferase system HPr-binding (sub)domain"/>
    <property type="match status" value="1"/>
</dbReference>
<keyword evidence="13 17" id="KW-0479">Metal-binding</keyword>
<evidence type="ECO:0000256" key="20">
    <source>
        <dbReference type="PIRSR" id="PIRSR000732-3"/>
    </source>
</evidence>
<evidence type="ECO:0000256" key="1">
    <source>
        <dbReference type="ARBA" id="ARBA00000683"/>
    </source>
</evidence>
<evidence type="ECO:0000256" key="12">
    <source>
        <dbReference type="ARBA" id="ARBA00022683"/>
    </source>
</evidence>
<evidence type="ECO:0000256" key="14">
    <source>
        <dbReference type="ARBA" id="ARBA00022777"/>
    </source>
</evidence>
<evidence type="ECO:0000313" key="26">
    <source>
        <dbReference type="Proteomes" id="UP000324143"/>
    </source>
</evidence>
<evidence type="ECO:0000256" key="5">
    <source>
        <dbReference type="ARBA" id="ARBA00007837"/>
    </source>
</evidence>
<name>A0A5D0M9I4_9BACT</name>
<keyword evidence="12 17" id="KW-0598">Phosphotransferase system</keyword>
<feature type="binding site" evidence="19">
    <location>
        <position position="306"/>
    </location>
    <ligand>
        <name>phosphoenolpyruvate</name>
        <dbReference type="ChEBI" id="CHEBI:58702"/>
    </ligand>
</feature>
<reference evidence="25" key="1">
    <citation type="submission" date="2019-08" db="EMBL/GenBank/DDBJ databases">
        <title>Genomic characterization of a novel candidate phylum (ARYD3) from a high temperature, high salinity tertiary oil reservoir in north central Oklahoma, USA.</title>
        <authorList>
            <person name="Youssef N.H."/>
            <person name="Yadav A."/>
            <person name="Elshahed M.S."/>
        </authorList>
    </citation>
    <scope>NUCLEOTIDE SEQUENCE [LARGE SCALE GENOMIC DNA]</scope>
    <source>
        <strain evidence="25">ARYD3</strain>
    </source>
</reference>
<dbReference type="NCBIfam" id="TIGR01417">
    <property type="entry name" value="PTS_I_fam"/>
    <property type="match status" value="1"/>
</dbReference>
<evidence type="ECO:0000256" key="11">
    <source>
        <dbReference type="ARBA" id="ARBA00022679"/>
    </source>
</evidence>
<keyword evidence="21" id="KW-0175">Coiled coil</keyword>
<dbReference type="InterPro" id="IPR000121">
    <property type="entry name" value="PEP_util_C"/>
</dbReference>
<comment type="similarity">
    <text evidence="5 17">Belongs to the PEP-utilizing enzyme family.</text>
</comment>
<organism evidence="25 26">
    <name type="scientific">Candidatus Mcinerneyibacterium aminivorans</name>
    <dbReference type="NCBI Taxonomy" id="2703815"/>
    <lineage>
        <taxon>Bacteria</taxon>
        <taxon>Candidatus Macinerneyibacteriota</taxon>
        <taxon>Candidatus Mcinerneyibacteria</taxon>
        <taxon>Candidatus Mcinerneyibacteriales</taxon>
        <taxon>Candidatus Mcinerneyibacteriaceae</taxon>
        <taxon>Candidatus Mcinerneyibacterium</taxon>
    </lineage>
</organism>
<keyword evidence="15 17" id="KW-0460">Magnesium</keyword>
<keyword evidence="8 17" id="KW-0813">Transport</keyword>
<comment type="caution">
    <text evidence="25">The sequence shown here is derived from an EMBL/GenBank/DDBJ whole genome shotgun (WGS) entry which is preliminary data.</text>
</comment>
<dbReference type="Gene3D" id="3.20.20.60">
    <property type="entry name" value="Phosphoenolpyruvate-binding domains"/>
    <property type="match status" value="1"/>
</dbReference>
<dbReference type="Pfam" id="PF05524">
    <property type="entry name" value="PEP-utilisers_N"/>
    <property type="match status" value="1"/>
</dbReference>
<dbReference type="InterPro" id="IPR024692">
    <property type="entry name" value="PTS_EI"/>
</dbReference>
<feature type="domain" description="PEP-utilising enzyme C-terminal" evidence="23">
    <location>
        <begin position="263"/>
        <end position="549"/>
    </location>
</feature>
<dbReference type="PIRSF" id="PIRSF000732">
    <property type="entry name" value="PTS_enzyme_I"/>
    <property type="match status" value="1"/>
</dbReference>
<dbReference type="Pfam" id="PF00391">
    <property type="entry name" value="PEP-utilizers"/>
    <property type="match status" value="1"/>
</dbReference>
<evidence type="ECO:0000259" key="23">
    <source>
        <dbReference type="Pfam" id="PF02896"/>
    </source>
</evidence>
<evidence type="ECO:0000256" key="6">
    <source>
        <dbReference type="ARBA" id="ARBA00012232"/>
    </source>
</evidence>
<dbReference type="SUPFAM" id="SSF52009">
    <property type="entry name" value="Phosphohistidine domain"/>
    <property type="match status" value="1"/>
</dbReference>
<dbReference type="Pfam" id="PF02896">
    <property type="entry name" value="PEP-utilizers_C"/>
    <property type="match status" value="1"/>
</dbReference>